<keyword evidence="2" id="KW-1185">Reference proteome</keyword>
<comment type="caution">
    <text evidence="1">The sequence shown here is derived from an EMBL/GenBank/DDBJ whole genome shotgun (WGS) entry which is preliminary data.</text>
</comment>
<evidence type="ECO:0000313" key="2">
    <source>
        <dbReference type="Proteomes" id="UP000294003"/>
    </source>
</evidence>
<accession>A0ABY0GUZ1</accession>
<organism evidence="1 2">
    <name type="scientific">Monosporascus cannonballus</name>
    <dbReference type="NCBI Taxonomy" id="155416"/>
    <lineage>
        <taxon>Eukaryota</taxon>
        <taxon>Fungi</taxon>
        <taxon>Dikarya</taxon>
        <taxon>Ascomycota</taxon>
        <taxon>Pezizomycotina</taxon>
        <taxon>Sordariomycetes</taxon>
        <taxon>Xylariomycetidae</taxon>
        <taxon>Xylariales</taxon>
        <taxon>Xylariales incertae sedis</taxon>
        <taxon>Monosporascus</taxon>
    </lineage>
</organism>
<proteinExistence type="predicted"/>
<evidence type="ECO:0000313" key="1">
    <source>
        <dbReference type="EMBL" id="RYO77634.1"/>
    </source>
</evidence>
<protein>
    <submittedName>
        <fullName evidence="1">Uncharacterized protein</fullName>
    </submittedName>
</protein>
<reference evidence="1 2" key="1">
    <citation type="submission" date="2018-06" db="EMBL/GenBank/DDBJ databases">
        <title>Complete Genomes of Monosporascus.</title>
        <authorList>
            <person name="Robinson A.J."/>
            <person name="Natvig D.O."/>
        </authorList>
    </citation>
    <scope>NUCLEOTIDE SEQUENCE [LARGE SCALE GENOMIC DNA]</scope>
    <source>
        <strain evidence="1 2">CBS 609.92</strain>
    </source>
</reference>
<dbReference type="Proteomes" id="UP000294003">
    <property type="component" value="Unassembled WGS sequence"/>
</dbReference>
<name>A0ABY0GUZ1_9PEZI</name>
<dbReference type="EMBL" id="QJNS01000445">
    <property type="protein sequence ID" value="RYO77634.1"/>
    <property type="molecule type" value="Genomic_DNA"/>
</dbReference>
<sequence length="184" mass="19679">MCGLITSDVLLTLYDIVLNLHRIVLTTLRGRGGGGDRSGGMMKGNSAFSFLVVAGSGGADPPANHALPEQDVAFGDNACPVQDEESLSELLVGSGDRETILVIGKVIGDRRNVVHRKQFDDESRASPFSDACLVQGKGGIQARLVVVPECVVIYVRVRAEPLFELETPSCDWCLVQLLRGTGIQ</sequence>
<gene>
    <name evidence="1" type="ORF">DL762_009137</name>
</gene>